<feature type="chain" id="PRO_5021816028" evidence="12">
    <location>
        <begin position="20"/>
        <end position="1010"/>
    </location>
</feature>
<evidence type="ECO:0000313" key="15">
    <source>
        <dbReference type="EMBL" id="GEP96704.1"/>
    </source>
</evidence>
<evidence type="ECO:0000256" key="8">
    <source>
        <dbReference type="ARBA" id="ARBA00023170"/>
    </source>
</evidence>
<accession>A0A512RLY3</accession>
<dbReference type="PANTHER" id="PTHR30069">
    <property type="entry name" value="TONB-DEPENDENT OUTER MEMBRANE RECEPTOR"/>
    <property type="match status" value="1"/>
</dbReference>
<proteinExistence type="inferred from homology"/>
<keyword evidence="16" id="KW-1185">Reference proteome</keyword>
<evidence type="ECO:0000256" key="1">
    <source>
        <dbReference type="ARBA" id="ARBA00004571"/>
    </source>
</evidence>
<feature type="signal peptide" evidence="12">
    <location>
        <begin position="1"/>
        <end position="19"/>
    </location>
</feature>
<evidence type="ECO:0000259" key="13">
    <source>
        <dbReference type="Pfam" id="PF00593"/>
    </source>
</evidence>
<keyword evidence="3 10" id="KW-1134">Transmembrane beta strand</keyword>
<evidence type="ECO:0000256" key="11">
    <source>
        <dbReference type="RuleBase" id="RU003357"/>
    </source>
</evidence>
<evidence type="ECO:0000256" key="9">
    <source>
        <dbReference type="ARBA" id="ARBA00023237"/>
    </source>
</evidence>
<keyword evidence="9 10" id="KW-0998">Cell outer membrane</keyword>
<dbReference type="Pfam" id="PF00593">
    <property type="entry name" value="TonB_dep_Rec_b-barrel"/>
    <property type="match status" value="1"/>
</dbReference>
<dbReference type="Pfam" id="PF13715">
    <property type="entry name" value="CarbopepD_reg_2"/>
    <property type="match status" value="1"/>
</dbReference>
<dbReference type="Gene3D" id="2.40.170.20">
    <property type="entry name" value="TonB-dependent receptor, beta-barrel domain"/>
    <property type="match status" value="1"/>
</dbReference>
<name>A0A512RLY3_9BACT</name>
<dbReference type="GO" id="GO:0015344">
    <property type="term" value="F:siderophore uptake transmembrane transporter activity"/>
    <property type="evidence" value="ECO:0007669"/>
    <property type="project" value="TreeGrafter"/>
</dbReference>
<dbReference type="NCBIfam" id="TIGR04056">
    <property type="entry name" value="OMP_RagA_SusC"/>
    <property type="match status" value="1"/>
</dbReference>
<reference evidence="15 16" key="1">
    <citation type="submission" date="2019-07" db="EMBL/GenBank/DDBJ databases">
        <title>Whole genome shotgun sequence of Chitinophaga cymbidii NBRC 109752.</title>
        <authorList>
            <person name="Hosoyama A."/>
            <person name="Uohara A."/>
            <person name="Ohji S."/>
            <person name="Ichikawa N."/>
        </authorList>
    </citation>
    <scope>NUCLEOTIDE SEQUENCE [LARGE SCALE GENOMIC DNA]</scope>
    <source>
        <strain evidence="15 16">NBRC 109752</strain>
    </source>
</reference>
<comment type="caution">
    <text evidence="15">The sequence shown here is derived from an EMBL/GenBank/DDBJ whole genome shotgun (WGS) entry which is preliminary data.</text>
</comment>
<dbReference type="AlphaFoldDB" id="A0A512RLY3"/>
<dbReference type="InterPro" id="IPR012910">
    <property type="entry name" value="Plug_dom"/>
</dbReference>
<keyword evidence="6 11" id="KW-0798">TonB box</keyword>
<evidence type="ECO:0000256" key="2">
    <source>
        <dbReference type="ARBA" id="ARBA00022448"/>
    </source>
</evidence>
<dbReference type="InterPro" id="IPR008969">
    <property type="entry name" value="CarboxyPept-like_regulatory"/>
</dbReference>
<dbReference type="SUPFAM" id="SSF49464">
    <property type="entry name" value="Carboxypeptidase regulatory domain-like"/>
    <property type="match status" value="1"/>
</dbReference>
<keyword evidence="7 10" id="KW-0472">Membrane</keyword>
<dbReference type="InterPro" id="IPR036942">
    <property type="entry name" value="Beta-barrel_TonB_sf"/>
</dbReference>
<evidence type="ECO:0000256" key="7">
    <source>
        <dbReference type="ARBA" id="ARBA00023136"/>
    </source>
</evidence>
<dbReference type="InterPro" id="IPR039426">
    <property type="entry name" value="TonB-dep_rcpt-like"/>
</dbReference>
<evidence type="ECO:0000256" key="12">
    <source>
        <dbReference type="SAM" id="SignalP"/>
    </source>
</evidence>
<dbReference type="GO" id="GO:0044718">
    <property type="term" value="P:siderophore transmembrane transport"/>
    <property type="evidence" value="ECO:0007669"/>
    <property type="project" value="TreeGrafter"/>
</dbReference>
<feature type="domain" description="TonB-dependent receptor-like beta-barrel" evidence="13">
    <location>
        <begin position="421"/>
        <end position="968"/>
    </location>
</feature>
<dbReference type="Pfam" id="PF07715">
    <property type="entry name" value="Plug"/>
    <property type="match status" value="1"/>
</dbReference>
<gene>
    <name evidence="15" type="ORF">CCY01nite_29640</name>
</gene>
<comment type="subcellular location">
    <subcellularLocation>
        <location evidence="1 10">Cell outer membrane</location>
        <topology evidence="1 10">Multi-pass membrane protein</topology>
    </subcellularLocation>
</comment>
<sequence>MRYYYLLFILMLTGTHVFSQQVSVKGTVTGPDKAPVPGVTVLVSGTRTGTTTMANGQYAIQAKAGDTLVFQFIGFETEKVTVGTSPLINVQLSLSNQGLNEVVVLGYGSQRKRDVTAAISTIDVSKLRDVPAANVSRLLQGQAPGVTVKQNSGAPGREFSVVVRGLGSLGAGSRPLYIIDGFPVGTSVGQNLNPNDIATVTILKDAVSTAIYGARGSNGVVLITTKNAQEGKNSMMISANYGIQNIPESRKTKVLNGPDFAQFKKDIFMDKIRYFEHREPSLDEVPLDFRYPEQTKYSTNWYEEILQQNASFQDYNVTFSGGKGDIRSLVSLGYISQEGALINTSFKNYSVRANIGGKINSFINMGLNTNISYSKENAYITEGRDNLVGAALLLDPREPVYNEDGSYNSYIGGHDGVFGFFNPVQFLNEVERGDESGDILSSGFVEFSFLRHFKFKTALNARLKYDSYKQFVPSTIAGINAPPPRDASEADNSYRTINLASDQLLTYDNNFGQHHVDVLAGFTAQEETVKGIDGGGSQFPDDLTPYLSNATLKTVSTTEYSWSMIAFFGRLNYSFRDRYLFSATFRREGSSRFGSANRYGSFPAVSVGWRLSDEPFMPEMPWLNDLKLRASWGVTGNNDIGNYTSLPLMALNNYILNNNFVGGKVISAFANPELRWERSKQLDVGLDLSAFDGKLNFTAEYYNRITSDMLLPIQLPAIAGFTTTWSNVGKVRNRGVELGIDYRTRIGEVGFNGNFNISFNRNKVLEIQGANDEIWNGTMYGDYNVSKPGRPIGMIYGYKVLGIFQNQAEIDASPTQDGAIPGVYKYEDVNGDGVVSYDQTDMVEIGNPYPKFNWGLTLGADYKNFDLSVLLLGAQKYDLFRQIESSTMNLDGVFNVGVESKERWRSESNPGAGKIGTTNTWKWSRESNSRYIYDASHMWIKNVSLGYTIPKSTLGFSQVRLYLSTDNLFLITNYPGNNPDVDNNGGTNPGLDDEAYPVPRTFSIGANLSF</sequence>
<dbReference type="InterPro" id="IPR037066">
    <property type="entry name" value="Plug_dom_sf"/>
</dbReference>
<comment type="similarity">
    <text evidence="10 11">Belongs to the TonB-dependent receptor family.</text>
</comment>
<dbReference type="EMBL" id="BKAU01000002">
    <property type="protein sequence ID" value="GEP96704.1"/>
    <property type="molecule type" value="Genomic_DNA"/>
</dbReference>
<dbReference type="RefSeq" id="WP_146863206.1">
    <property type="nucleotide sequence ID" value="NZ_BKAU01000002.1"/>
</dbReference>
<dbReference type="NCBIfam" id="TIGR04057">
    <property type="entry name" value="SusC_RagA_signa"/>
    <property type="match status" value="1"/>
</dbReference>
<dbReference type="SUPFAM" id="SSF56935">
    <property type="entry name" value="Porins"/>
    <property type="match status" value="1"/>
</dbReference>
<protein>
    <submittedName>
        <fullName evidence="15">SusC/RagA family TonB-linked outer membrane protein</fullName>
    </submittedName>
</protein>
<dbReference type="InterPro" id="IPR023996">
    <property type="entry name" value="TonB-dep_OMP_SusC/RagA"/>
</dbReference>
<dbReference type="Gene3D" id="2.170.130.10">
    <property type="entry name" value="TonB-dependent receptor, plug domain"/>
    <property type="match status" value="1"/>
</dbReference>
<organism evidence="15 16">
    <name type="scientific">Chitinophaga cymbidii</name>
    <dbReference type="NCBI Taxonomy" id="1096750"/>
    <lineage>
        <taxon>Bacteria</taxon>
        <taxon>Pseudomonadati</taxon>
        <taxon>Bacteroidota</taxon>
        <taxon>Chitinophagia</taxon>
        <taxon>Chitinophagales</taxon>
        <taxon>Chitinophagaceae</taxon>
        <taxon>Chitinophaga</taxon>
    </lineage>
</organism>
<dbReference type="PROSITE" id="PS52016">
    <property type="entry name" value="TONB_DEPENDENT_REC_3"/>
    <property type="match status" value="1"/>
</dbReference>
<feature type="domain" description="TonB-dependent receptor plug" evidence="14">
    <location>
        <begin position="112"/>
        <end position="220"/>
    </location>
</feature>
<dbReference type="InterPro" id="IPR000531">
    <property type="entry name" value="Beta-barrel_TonB"/>
</dbReference>
<dbReference type="InterPro" id="IPR023997">
    <property type="entry name" value="TonB-dep_OMP_SusC/RagA_CS"/>
</dbReference>
<evidence type="ECO:0000259" key="14">
    <source>
        <dbReference type="Pfam" id="PF07715"/>
    </source>
</evidence>
<evidence type="ECO:0000256" key="4">
    <source>
        <dbReference type="ARBA" id="ARBA00022692"/>
    </source>
</evidence>
<keyword evidence="4 10" id="KW-0812">Transmembrane</keyword>
<evidence type="ECO:0000256" key="6">
    <source>
        <dbReference type="ARBA" id="ARBA00023077"/>
    </source>
</evidence>
<evidence type="ECO:0000256" key="10">
    <source>
        <dbReference type="PROSITE-ProRule" id="PRU01360"/>
    </source>
</evidence>
<keyword evidence="2 10" id="KW-0813">Transport</keyword>
<dbReference type="Gene3D" id="2.60.40.1120">
    <property type="entry name" value="Carboxypeptidase-like, regulatory domain"/>
    <property type="match status" value="1"/>
</dbReference>
<evidence type="ECO:0000256" key="3">
    <source>
        <dbReference type="ARBA" id="ARBA00022452"/>
    </source>
</evidence>
<dbReference type="GO" id="GO:0009279">
    <property type="term" value="C:cell outer membrane"/>
    <property type="evidence" value="ECO:0007669"/>
    <property type="project" value="UniProtKB-SubCell"/>
</dbReference>
<dbReference type="OrthoDB" id="9768177at2"/>
<keyword evidence="5 12" id="KW-0732">Signal</keyword>
<evidence type="ECO:0000256" key="5">
    <source>
        <dbReference type="ARBA" id="ARBA00022729"/>
    </source>
</evidence>
<dbReference type="PANTHER" id="PTHR30069:SF29">
    <property type="entry name" value="HEMOGLOBIN AND HEMOGLOBIN-HAPTOGLOBIN-BINDING PROTEIN 1-RELATED"/>
    <property type="match status" value="1"/>
</dbReference>
<keyword evidence="8" id="KW-0675">Receptor</keyword>
<evidence type="ECO:0000313" key="16">
    <source>
        <dbReference type="Proteomes" id="UP000321436"/>
    </source>
</evidence>
<dbReference type="Proteomes" id="UP000321436">
    <property type="component" value="Unassembled WGS sequence"/>
</dbReference>